<dbReference type="EMBL" id="OX458333">
    <property type="protein sequence ID" value="CAI8869251.1"/>
    <property type="molecule type" value="Genomic_DNA"/>
</dbReference>
<evidence type="ECO:0000256" key="1">
    <source>
        <dbReference type="SAM" id="Coils"/>
    </source>
</evidence>
<sequence length="72" mass="8437">MKSSKTAMSTEQDRLIELQTQMQEWQAELDRLEAWPATRIEQKERIEALREKLHAAAEQLSAWLDGERPEIS</sequence>
<proteinExistence type="predicted"/>
<feature type="coiled-coil region" evidence="1">
    <location>
        <begin position="8"/>
        <end position="59"/>
    </location>
</feature>
<gene>
    <name evidence="2" type="ORF">MSZNOR_2848</name>
</gene>
<keyword evidence="3" id="KW-1185">Reference proteome</keyword>
<protein>
    <submittedName>
        <fullName evidence="2">Uncharacterized protein</fullName>
    </submittedName>
</protein>
<evidence type="ECO:0000313" key="2">
    <source>
        <dbReference type="EMBL" id="CAI8869251.1"/>
    </source>
</evidence>
<name>A0ABN8X4E3_9GAMM</name>
<accession>A0ABN8X4E3</accession>
<evidence type="ECO:0000313" key="3">
    <source>
        <dbReference type="Proteomes" id="UP001162030"/>
    </source>
</evidence>
<dbReference type="Proteomes" id="UP001162030">
    <property type="component" value="Chromosome"/>
</dbReference>
<reference evidence="2 3" key="1">
    <citation type="submission" date="2023-03" db="EMBL/GenBank/DDBJ databases">
        <authorList>
            <person name="Pearce D."/>
        </authorList>
    </citation>
    <scope>NUCLEOTIDE SEQUENCE [LARGE SCALE GENOMIC DNA]</scope>
    <source>
        <strain evidence="2">Msz</strain>
    </source>
</reference>
<organism evidence="2 3">
    <name type="scientific">Methylocaldum szegediense</name>
    <dbReference type="NCBI Taxonomy" id="73780"/>
    <lineage>
        <taxon>Bacteria</taxon>
        <taxon>Pseudomonadati</taxon>
        <taxon>Pseudomonadota</taxon>
        <taxon>Gammaproteobacteria</taxon>
        <taxon>Methylococcales</taxon>
        <taxon>Methylococcaceae</taxon>
        <taxon>Methylocaldum</taxon>
    </lineage>
</organism>
<keyword evidence="1" id="KW-0175">Coiled coil</keyword>